<dbReference type="PANTHER" id="PTHR43065">
    <property type="entry name" value="SENSOR HISTIDINE KINASE"/>
    <property type="match status" value="1"/>
</dbReference>
<dbReference type="InterPro" id="IPR003594">
    <property type="entry name" value="HATPase_dom"/>
</dbReference>
<dbReference type="RefSeq" id="WP_182811635.1">
    <property type="nucleotide sequence ID" value="NZ_JACJFM010000054.1"/>
</dbReference>
<dbReference type="EMBL" id="JACJFM010000054">
    <property type="protein sequence ID" value="MBB1489425.1"/>
    <property type="molecule type" value="Genomic_DNA"/>
</dbReference>
<dbReference type="InterPro" id="IPR036890">
    <property type="entry name" value="HATPase_C_sf"/>
</dbReference>
<dbReference type="InterPro" id="IPR005467">
    <property type="entry name" value="His_kinase_dom"/>
</dbReference>
<dbReference type="GO" id="GO:0000155">
    <property type="term" value="F:phosphorelay sensor kinase activity"/>
    <property type="evidence" value="ECO:0007669"/>
    <property type="project" value="InterPro"/>
</dbReference>
<feature type="region of interest" description="Disordered" evidence="3">
    <location>
        <begin position="1"/>
        <end position="20"/>
    </location>
</feature>
<accession>A0A839IVP2</accession>
<evidence type="ECO:0000313" key="6">
    <source>
        <dbReference type="Proteomes" id="UP000565262"/>
    </source>
</evidence>
<feature type="domain" description="Histidine kinase" evidence="4">
    <location>
        <begin position="55"/>
        <end position="297"/>
    </location>
</feature>
<dbReference type="SUPFAM" id="SSF47384">
    <property type="entry name" value="Homodimeric domain of signal transducing histidine kinase"/>
    <property type="match status" value="1"/>
</dbReference>
<protein>
    <recommendedName>
        <fullName evidence="2">histidine kinase</fullName>
        <ecNumber evidence="2">2.7.13.3</ecNumber>
    </recommendedName>
</protein>
<dbReference type="InterPro" id="IPR003661">
    <property type="entry name" value="HisK_dim/P_dom"/>
</dbReference>
<dbReference type="PANTHER" id="PTHR43065:SF42">
    <property type="entry name" value="TWO-COMPONENT SENSOR PPRA"/>
    <property type="match status" value="1"/>
</dbReference>
<organism evidence="5 6">
    <name type="scientific">Oceanospirillum sediminis</name>
    <dbReference type="NCBI Taxonomy" id="2760088"/>
    <lineage>
        <taxon>Bacteria</taxon>
        <taxon>Pseudomonadati</taxon>
        <taxon>Pseudomonadota</taxon>
        <taxon>Gammaproteobacteria</taxon>
        <taxon>Oceanospirillales</taxon>
        <taxon>Oceanospirillaceae</taxon>
        <taxon>Oceanospirillum</taxon>
    </lineage>
</organism>
<dbReference type="Gene3D" id="1.10.287.130">
    <property type="match status" value="1"/>
</dbReference>
<comment type="caution">
    <text evidence="5">The sequence shown here is derived from an EMBL/GenBank/DDBJ whole genome shotgun (WGS) entry which is preliminary data.</text>
</comment>
<keyword evidence="5" id="KW-0808">Transferase</keyword>
<gene>
    <name evidence="5" type="ORF">H4O21_22705</name>
</gene>
<dbReference type="Proteomes" id="UP000565262">
    <property type="component" value="Unassembled WGS sequence"/>
</dbReference>
<dbReference type="EC" id="2.7.13.3" evidence="2"/>
<evidence type="ECO:0000256" key="2">
    <source>
        <dbReference type="ARBA" id="ARBA00012438"/>
    </source>
</evidence>
<proteinExistence type="predicted"/>
<dbReference type="CDD" id="cd00082">
    <property type="entry name" value="HisKA"/>
    <property type="match status" value="1"/>
</dbReference>
<evidence type="ECO:0000259" key="4">
    <source>
        <dbReference type="PROSITE" id="PS50109"/>
    </source>
</evidence>
<dbReference type="CDD" id="cd00075">
    <property type="entry name" value="HATPase"/>
    <property type="match status" value="1"/>
</dbReference>
<dbReference type="AlphaFoldDB" id="A0A839IVP2"/>
<dbReference type="SUPFAM" id="SSF55874">
    <property type="entry name" value="ATPase domain of HSP90 chaperone/DNA topoisomerase II/histidine kinase"/>
    <property type="match status" value="1"/>
</dbReference>
<keyword evidence="6" id="KW-1185">Reference proteome</keyword>
<evidence type="ECO:0000256" key="1">
    <source>
        <dbReference type="ARBA" id="ARBA00000085"/>
    </source>
</evidence>
<keyword evidence="5" id="KW-0418">Kinase</keyword>
<evidence type="ECO:0000256" key="3">
    <source>
        <dbReference type="SAM" id="MobiDB-lite"/>
    </source>
</evidence>
<dbReference type="Pfam" id="PF02518">
    <property type="entry name" value="HATPase_c"/>
    <property type="match status" value="1"/>
</dbReference>
<evidence type="ECO:0000313" key="5">
    <source>
        <dbReference type="EMBL" id="MBB1489425.1"/>
    </source>
</evidence>
<sequence length="298" mass="32989">MTELRHPPANGQTDPLQQTEHHTRYLTESLDYLKTARDLLIEQEKMASVGSLVTGVAHELNTPLGVSLTAASFLQAESFRIEESLNAGTLSAEQLRAFLRQSQDTGLLVATNIERTSALIQRFKELGATYSGEAPAEIKINELLQDVIRLAAGYLSNSGIQLHTQGSDQSHLITYPVIISKILLSLIENSVCHAFISPSVQNNPGIWLQAHYESPDLILHYRDNGCGLSEAGKKHIFDPFFSERRTGLNKEICHRQNTGLSMGIVYNLVTQALSGQIRLDHQEEKGFAVIIRFPVSCN</sequence>
<dbReference type="PROSITE" id="PS50109">
    <property type="entry name" value="HIS_KIN"/>
    <property type="match status" value="1"/>
</dbReference>
<dbReference type="Gene3D" id="3.30.565.10">
    <property type="entry name" value="Histidine kinase-like ATPase, C-terminal domain"/>
    <property type="match status" value="1"/>
</dbReference>
<name>A0A839IVP2_9GAMM</name>
<comment type="catalytic activity">
    <reaction evidence="1">
        <text>ATP + protein L-histidine = ADP + protein N-phospho-L-histidine.</text>
        <dbReference type="EC" id="2.7.13.3"/>
    </reaction>
</comment>
<reference evidence="5 6" key="1">
    <citation type="submission" date="2020-08" db="EMBL/GenBank/DDBJ databases">
        <title>Oceanospirillum sp. nov. isolated from marine sediment.</title>
        <authorList>
            <person name="Ji X."/>
        </authorList>
    </citation>
    <scope>NUCLEOTIDE SEQUENCE [LARGE SCALE GENOMIC DNA]</scope>
    <source>
        <strain evidence="5 6">D5</strain>
    </source>
</reference>
<dbReference type="InterPro" id="IPR036097">
    <property type="entry name" value="HisK_dim/P_sf"/>
</dbReference>